<keyword evidence="5 7" id="KW-1133">Transmembrane helix</keyword>
<evidence type="ECO:0000313" key="8">
    <source>
        <dbReference type="EMBL" id="VFK15799.1"/>
    </source>
</evidence>
<comment type="similarity">
    <text evidence="2">Belongs to the UPF0114 family.</text>
</comment>
<feature type="transmembrane region" description="Helical" evidence="7">
    <location>
        <begin position="105"/>
        <end position="128"/>
    </location>
</feature>
<dbReference type="InterPro" id="IPR005134">
    <property type="entry name" value="UPF0114"/>
</dbReference>
<dbReference type="InterPro" id="IPR020761">
    <property type="entry name" value="UPF0114_bac"/>
</dbReference>
<comment type="subcellular location">
    <subcellularLocation>
        <location evidence="1">Cell membrane</location>
        <topology evidence="1">Multi-pass membrane protein</topology>
    </subcellularLocation>
</comment>
<dbReference type="Pfam" id="PF03350">
    <property type="entry name" value="UPF0114"/>
    <property type="match status" value="1"/>
</dbReference>
<evidence type="ECO:0000256" key="5">
    <source>
        <dbReference type="ARBA" id="ARBA00022989"/>
    </source>
</evidence>
<protein>
    <submittedName>
        <fullName evidence="8">TIGR00645 family protein</fullName>
    </submittedName>
</protein>
<evidence type="ECO:0000256" key="2">
    <source>
        <dbReference type="ARBA" id="ARBA00005774"/>
    </source>
</evidence>
<reference evidence="8" key="1">
    <citation type="submission" date="2019-02" db="EMBL/GenBank/DDBJ databases">
        <authorList>
            <person name="Gruber-Vodicka R. H."/>
            <person name="Seah K. B. B."/>
        </authorList>
    </citation>
    <scope>NUCLEOTIDE SEQUENCE</scope>
    <source>
        <strain evidence="8">BECK_BY7</strain>
    </source>
</reference>
<dbReference type="AlphaFoldDB" id="A0A450WFC1"/>
<organism evidence="8">
    <name type="scientific">Candidatus Kentrum sp. LFY</name>
    <dbReference type="NCBI Taxonomy" id="2126342"/>
    <lineage>
        <taxon>Bacteria</taxon>
        <taxon>Pseudomonadati</taxon>
        <taxon>Pseudomonadota</taxon>
        <taxon>Gammaproteobacteria</taxon>
        <taxon>Candidatus Kentrum</taxon>
    </lineage>
</organism>
<evidence type="ECO:0000256" key="4">
    <source>
        <dbReference type="ARBA" id="ARBA00022692"/>
    </source>
</evidence>
<evidence type="ECO:0000256" key="6">
    <source>
        <dbReference type="ARBA" id="ARBA00023136"/>
    </source>
</evidence>
<evidence type="ECO:0000256" key="7">
    <source>
        <dbReference type="SAM" id="Phobius"/>
    </source>
</evidence>
<accession>A0A450WFC1</accession>
<dbReference type="EMBL" id="CAADFN010000018">
    <property type="protein sequence ID" value="VFK15799.1"/>
    <property type="molecule type" value="Genomic_DNA"/>
</dbReference>
<evidence type="ECO:0000256" key="3">
    <source>
        <dbReference type="ARBA" id="ARBA00022475"/>
    </source>
</evidence>
<keyword evidence="3" id="KW-1003">Cell membrane</keyword>
<proteinExistence type="inferred from homology"/>
<dbReference type="PANTHER" id="PTHR38596">
    <property type="entry name" value="UPF0114 PROTEIN YQHA"/>
    <property type="match status" value="1"/>
</dbReference>
<feature type="transmembrane region" description="Helical" evidence="7">
    <location>
        <begin position="70"/>
        <end position="99"/>
    </location>
</feature>
<keyword evidence="6 7" id="KW-0472">Membrane</keyword>
<dbReference type="PANTHER" id="PTHR38596:SF1">
    <property type="entry name" value="UPF0114 PROTEIN YQHA"/>
    <property type="match status" value="1"/>
</dbReference>
<gene>
    <name evidence="8" type="ORF">BECKLFY1418C_GA0070996_101810</name>
</gene>
<sequence>MAGQDDESPLTRFFVGHSKQVIISNEQSLETVTEIDNVGNRIDDGGGQVLILKRFIENTLYSARWSLVPIYLGLGLVLLALPFKFFQKILCLFTVILAITEKDLVLVFAALDAAGFAMPGGLVMSVVFSSYEISISRLDTDPERKPNCLGKVSAPISRSKITTSIVTSHYHDFSRLPCCVPL</sequence>
<evidence type="ECO:0000256" key="1">
    <source>
        <dbReference type="ARBA" id="ARBA00004651"/>
    </source>
</evidence>
<keyword evidence="4 7" id="KW-0812">Transmembrane</keyword>
<name>A0A450WFC1_9GAMM</name>
<dbReference type="GO" id="GO:0005886">
    <property type="term" value="C:plasma membrane"/>
    <property type="evidence" value="ECO:0007669"/>
    <property type="project" value="UniProtKB-SubCell"/>
</dbReference>